<keyword evidence="3" id="KW-1185">Reference proteome</keyword>
<dbReference type="Gramene" id="mRNA:HanXRQr2_Chr02g0082431">
    <property type="protein sequence ID" value="mRNA:HanXRQr2_Chr02g0082431"/>
    <property type="gene ID" value="HanXRQr2_Chr02g0082431"/>
</dbReference>
<evidence type="ECO:0000313" key="3">
    <source>
        <dbReference type="Proteomes" id="UP000215914"/>
    </source>
</evidence>
<keyword evidence="1" id="KW-0472">Membrane</keyword>
<sequence>MVNDVSVSTLVLCWVRYQLCIYLAFVSVLVSVTISKQFVYPFCISLVSASVFGTRASNRFVIWDNLGFRCGAFGSC</sequence>
<keyword evidence="1" id="KW-1133">Transmembrane helix</keyword>
<dbReference type="AlphaFoldDB" id="A0A9K3JSM4"/>
<feature type="transmembrane region" description="Helical" evidence="1">
    <location>
        <begin position="15"/>
        <end position="34"/>
    </location>
</feature>
<dbReference type="Proteomes" id="UP000215914">
    <property type="component" value="Unassembled WGS sequence"/>
</dbReference>
<protein>
    <submittedName>
        <fullName evidence="2">Uncharacterized protein</fullName>
    </submittedName>
</protein>
<reference evidence="2" key="1">
    <citation type="journal article" date="2017" name="Nature">
        <title>The sunflower genome provides insights into oil metabolism, flowering and Asterid evolution.</title>
        <authorList>
            <person name="Badouin H."/>
            <person name="Gouzy J."/>
            <person name="Grassa C.J."/>
            <person name="Murat F."/>
            <person name="Staton S.E."/>
            <person name="Cottret L."/>
            <person name="Lelandais-Briere C."/>
            <person name="Owens G.L."/>
            <person name="Carrere S."/>
            <person name="Mayjonade B."/>
            <person name="Legrand L."/>
            <person name="Gill N."/>
            <person name="Kane N.C."/>
            <person name="Bowers J.E."/>
            <person name="Hubner S."/>
            <person name="Bellec A."/>
            <person name="Berard A."/>
            <person name="Berges H."/>
            <person name="Blanchet N."/>
            <person name="Boniface M.C."/>
            <person name="Brunel D."/>
            <person name="Catrice O."/>
            <person name="Chaidir N."/>
            <person name="Claudel C."/>
            <person name="Donnadieu C."/>
            <person name="Faraut T."/>
            <person name="Fievet G."/>
            <person name="Helmstetter N."/>
            <person name="King M."/>
            <person name="Knapp S.J."/>
            <person name="Lai Z."/>
            <person name="Le Paslier M.C."/>
            <person name="Lippi Y."/>
            <person name="Lorenzon L."/>
            <person name="Mandel J.R."/>
            <person name="Marage G."/>
            <person name="Marchand G."/>
            <person name="Marquand E."/>
            <person name="Bret-Mestries E."/>
            <person name="Morien E."/>
            <person name="Nambeesan S."/>
            <person name="Nguyen T."/>
            <person name="Pegot-Espagnet P."/>
            <person name="Pouilly N."/>
            <person name="Raftis F."/>
            <person name="Sallet E."/>
            <person name="Schiex T."/>
            <person name="Thomas J."/>
            <person name="Vandecasteele C."/>
            <person name="Vares D."/>
            <person name="Vear F."/>
            <person name="Vautrin S."/>
            <person name="Crespi M."/>
            <person name="Mangin B."/>
            <person name="Burke J.M."/>
            <person name="Salse J."/>
            <person name="Munos S."/>
            <person name="Vincourt P."/>
            <person name="Rieseberg L.H."/>
            <person name="Langlade N.B."/>
        </authorList>
    </citation>
    <scope>NUCLEOTIDE SEQUENCE</scope>
    <source>
        <tissue evidence="2">Leaves</tissue>
    </source>
</reference>
<accession>A0A9K3JSM4</accession>
<dbReference type="EMBL" id="MNCJ02000317">
    <property type="protein sequence ID" value="KAF5819867.1"/>
    <property type="molecule type" value="Genomic_DNA"/>
</dbReference>
<comment type="caution">
    <text evidence="2">The sequence shown here is derived from an EMBL/GenBank/DDBJ whole genome shotgun (WGS) entry which is preliminary data.</text>
</comment>
<reference evidence="2" key="2">
    <citation type="submission" date="2020-06" db="EMBL/GenBank/DDBJ databases">
        <title>Helianthus annuus Genome sequencing and assembly Release 2.</title>
        <authorList>
            <person name="Gouzy J."/>
            <person name="Langlade N."/>
            <person name="Munos S."/>
        </authorList>
    </citation>
    <scope>NUCLEOTIDE SEQUENCE</scope>
    <source>
        <tissue evidence="2">Leaves</tissue>
    </source>
</reference>
<name>A0A9K3JSM4_HELAN</name>
<organism evidence="2 3">
    <name type="scientific">Helianthus annuus</name>
    <name type="common">Common sunflower</name>
    <dbReference type="NCBI Taxonomy" id="4232"/>
    <lineage>
        <taxon>Eukaryota</taxon>
        <taxon>Viridiplantae</taxon>
        <taxon>Streptophyta</taxon>
        <taxon>Embryophyta</taxon>
        <taxon>Tracheophyta</taxon>
        <taxon>Spermatophyta</taxon>
        <taxon>Magnoliopsida</taxon>
        <taxon>eudicotyledons</taxon>
        <taxon>Gunneridae</taxon>
        <taxon>Pentapetalae</taxon>
        <taxon>asterids</taxon>
        <taxon>campanulids</taxon>
        <taxon>Asterales</taxon>
        <taxon>Asteraceae</taxon>
        <taxon>Asteroideae</taxon>
        <taxon>Heliantheae alliance</taxon>
        <taxon>Heliantheae</taxon>
        <taxon>Helianthus</taxon>
    </lineage>
</organism>
<proteinExistence type="predicted"/>
<gene>
    <name evidence="2" type="ORF">HanXRQr2_Chr02g0082431</name>
</gene>
<evidence type="ECO:0000313" key="2">
    <source>
        <dbReference type="EMBL" id="KAF5819867.1"/>
    </source>
</evidence>
<keyword evidence="1" id="KW-0812">Transmembrane</keyword>
<evidence type="ECO:0000256" key="1">
    <source>
        <dbReference type="SAM" id="Phobius"/>
    </source>
</evidence>